<proteinExistence type="predicted"/>
<sequence length="928" mass="103730">MADTVPPCISGPKPKKRRVYVFGAGIAGMTAAHELALRGFEVHVYERDKALDARGNHSLAIGGLARTQYFQPPTQGTISFNFIKGQSQEASESAGARIHPNTATSVSLGLDQARPFSSLWLEFQDEPAEEYEPKLTQRACNDLNSALEKLTSQSIKELGRFRILIQPFYDQSLNEIEDVSVTRTADASSACRNELARAKKRAQIIKERVKAQPLLKSIKVKRQEPLPANTELGQPPTARNWVRVLLERVILPGEHGYRYFPSYYRHVFDTMRRIPIYDDNGLPTSRTTYDNLVALPTIGIASEKHPPFITNWGPYSFPTSFSREARDLRNLMDLGITSQDLLQFSLRILRYMLTSPQRRAADLENLSWWQYIEGHDPKTGRNLYCYSKAFTDLVKSSGRVLVALDGKSADARTMGNTYVQLLTDVIVPTQETHATLNGPTSAAWFSHWHTHLRQLGVQFRQGQLTGFEQAAPSPTGNTHYKPTVQLPSGESIPVGDPDAYYVVAVDVLAAEEITRSLQPMGVAFELQGYTTLASAKAGEPGTIQRDPTRKPGMFHWDRLQTLSGIQYFFTTEFNLIDGYLYLVDAPWGISAICSPIAWQHQPIQGLSHYQSLLSVDIGDWNKSSPNIGMKAWECTPAELAEEVFRQIRKALQRKEHLRPSLDFNPPEPAFVHIDEGIVFDVDDPHKAHIRYNKTPFLLPTVADWIHRPGVEALPWDPTPGAPRYAWTVPKLDPSRILWGAEHGGYYVHWNQIVFAGTYTPTFTRLTTMESANESARHAVNAILDHCSMRESESPPEPLPPQPQVYEPLFPTTPMGDYCRIWNPEANELPDLMALRDKDADNFKMGLPHSWDLLGIEVLPSMLSHLSAASPASATSTDAFSQVESLLRGLGMHSGHGGGEGLVGLLRRIRTQLEESLRHGAAGYRPPTS</sequence>
<dbReference type="Gene3D" id="3.40.50.720">
    <property type="entry name" value="NAD(P)-binding Rossmann-like Domain"/>
    <property type="match status" value="1"/>
</dbReference>
<name>H8MNT4_CORCM</name>
<dbReference type="Proteomes" id="UP000007587">
    <property type="component" value="Chromosome"/>
</dbReference>
<dbReference type="InParanoid" id="H8MNT4"/>
<dbReference type="KEGG" id="ccx:COCOR_06215"/>
<organism evidence="1 2">
    <name type="scientific">Corallococcus coralloides (strain ATCC 25202 / DSM 2259 / NBRC 100086 / M2)</name>
    <name type="common">Myxococcus coralloides</name>
    <dbReference type="NCBI Taxonomy" id="1144275"/>
    <lineage>
        <taxon>Bacteria</taxon>
        <taxon>Pseudomonadati</taxon>
        <taxon>Myxococcota</taxon>
        <taxon>Myxococcia</taxon>
        <taxon>Myxococcales</taxon>
        <taxon>Cystobacterineae</taxon>
        <taxon>Myxococcaceae</taxon>
        <taxon>Corallococcus</taxon>
    </lineage>
</organism>
<reference evidence="1 2" key="1">
    <citation type="journal article" date="2012" name="J. Bacteriol.">
        <title>Complete Genome Sequence of the Fruiting Myxobacterium Corallococcus coralloides DSM 2259.</title>
        <authorList>
            <person name="Huntley S."/>
            <person name="Zhang Y."/>
            <person name="Treuner-Lange A."/>
            <person name="Kneip S."/>
            <person name="Sensen C.W."/>
            <person name="Sogaard-Andersen L."/>
        </authorList>
    </citation>
    <scope>NUCLEOTIDE SEQUENCE [LARGE SCALE GENOMIC DNA]</scope>
    <source>
        <strain evidence="2">ATCC 25202 / DSM 2259 / NBRC 100086 / M2</strain>
    </source>
</reference>
<dbReference type="eggNOG" id="COG0493">
    <property type="taxonomic scope" value="Bacteria"/>
</dbReference>
<reference evidence="2" key="2">
    <citation type="submission" date="2012-03" db="EMBL/GenBank/DDBJ databases">
        <title>Genome sequence of the fruiting myxobacterium Corallococcus coralloides DSM 2259.</title>
        <authorList>
            <person name="Huntley S."/>
            <person name="Zhang Y."/>
            <person name="Treuner-Lange A."/>
            <person name="Sensen C.W."/>
            <person name="Sogaard-Andersen L."/>
        </authorList>
    </citation>
    <scope>NUCLEOTIDE SEQUENCE [LARGE SCALE GENOMIC DNA]</scope>
    <source>
        <strain evidence="2">ATCC 25202 / DSM 2259 / NBRC 100086 / M2</strain>
    </source>
</reference>
<evidence type="ECO:0000313" key="2">
    <source>
        <dbReference type="Proteomes" id="UP000007587"/>
    </source>
</evidence>
<dbReference type="InterPro" id="IPR050464">
    <property type="entry name" value="Zeta_carotene_desat/Oxidored"/>
</dbReference>
<dbReference type="AlphaFoldDB" id="H8MNT4"/>
<dbReference type="HOGENOM" id="CLU_314208_0_0_7"/>
<gene>
    <name evidence="1" type="ordered locus">COCOR_06215</name>
</gene>
<dbReference type="STRING" id="1144275.COCOR_06215"/>
<protein>
    <submittedName>
        <fullName evidence="1">Uncharacterized protein</fullName>
    </submittedName>
</protein>
<keyword evidence="2" id="KW-1185">Reference proteome</keyword>
<dbReference type="RefSeq" id="WP_014399003.1">
    <property type="nucleotide sequence ID" value="NC_017030.1"/>
</dbReference>
<dbReference type="GO" id="GO:0016491">
    <property type="term" value="F:oxidoreductase activity"/>
    <property type="evidence" value="ECO:0007669"/>
    <property type="project" value="TreeGrafter"/>
</dbReference>
<evidence type="ECO:0000313" key="1">
    <source>
        <dbReference type="EMBL" id="AFE06814.1"/>
    </source>
</evidence>
<dbReference type="Pfam" id="PF13450">
    <property type="entry name" value="NAD_binding_8"/>
    <property type="match status" value="1"/>
</dbReference>
<dbReference type="InterPro" id="IPR036188">
    <property type="entry name" value="FAD/NAD-bd_sf"/>
</dbReference>
<dbReference type="SUPFAM" id="SSF51905">
    <property type="entry name" value="FAD/NAD(P)-binding domain"/>
    <property type="match status" value="1"/>
</dbReference>
<dbReference type="PANTHER" id="PTHR42923">
    <property type="entry name" value="PROTOPORPHYRINOGEN OXIDASE"/>
    <property type="match status" value="1"/>
</dbReference>
<accession>H8MNT4</accession>
<dbReference type="EMBL" id="CP003389">
    <property type="protein sequence ID" value="AFE06814.1"/>
    <property type="molecule type" value="Genomic_DNA"/>
</dbReference>